<accession>A0A396HXQ9</accession>
<dbReference type="Proteomes" id="UP000265566">
    <property type="component" value="Chromosome 5"/>
</dbReference>
<feature type="domain" description="Late nodulin" evidence="2">
    <location>
        <begin position="1"/>
        <end position="53"/>
    </location>
</feature>
<keyword evidence="1" id="KW-0732">Signal</keyword>
<sequence>MVAILKFIYSILLFIFLHLVSTNGYRNIKYCFIDTDCPRSMCHYPEIVRCVDQCKCVRIMP</sequence>
<protein>
    <submittedName>
        <fullName evidence="3">Putative Late nodulin</fullName>
    </submittedName>
</protein>
<reference evidence="4" key="1">
    <citation type="journal article" date="2018" name="Nat. Plants">
        <title>Whole-genome landscape of Medicago truncatula symbiotic genes.</title>
        <authorList>
            <person name="Pecrix Y."/>
            <person name="Staton S.E."/>
            <person name="Sallet E."/>
            <person name="Lelandais-Briere C."/>
            <person name="Moreau S."/>
            <person name="Carrere S."/>
            <person name="Blein T."/>
            <person name="Jardinaud M.F."/>
            <person name="Latrasse D."/>
            <person name="Zouine M."/>
            <person name="Zahm M."/>
            <person name="Kreplak J."/>
            <person name="Mayjonade B."/>
            <person name="Satge C."/>
            <person name="Perez M."/>
            <person name="Cauet S."/>
            <person name="Marande W."/>
            <person name="Chantry-Darmon C."/>
            <person name="Lopez-Roques C."/>
            <person name="Bouchez O."/>
            <person name="Berard A."/>
            <person name="Debelle F."/>
            <person name="Munos S."/>
            <person name="Bendahmane A."/>
            <person name="Berges H."/>
            <person name="Niebel A."/>
            <person name="Buitink J."/>
            <person name="Frugier F."/>
            <person name="Benhamed M."/>
            <person name="Crespi M."/>
            <person name="Gouzy J."/>
            <person name="Gamas P."/>
        </authorList>
    </citation>
    <scope>NUCLEOTIDE SEQUENCE [LARGE SCALE GENOMIC DNA]</scope>
    <source>
        <strain evidence="4">cv. Jemalong A17</strain>
    </source>
</reference>
<proteinExistence type="predicted"/>
<dbReference type="Gramene" id="rna31557">
    <property type="protein sequence ID" value="RHN56195.1"/>
    <property type="gene ID" value="gene31557"/>
</dbReference>
<dbReference type="EMBL" id="PSQE01000005">
    <property type="protein sequence ID" value="RHN56195.1"/>
    <property type="molecule type" value="Genomic_DNA"/>
</dbReference>
<name>A0A396HXQ9_MEDTR</name>
<feature type="chain" id="PRO_5017181505" evidence="1">
    <location>
        <begin position="23"/>
        <end position="61"/>
    </location>
</feature>
<evidence type="ECO:0000313" key="4">
    <source>
        <dbReference type="Proteomes" id="UP000265566"/>
    </source>
</evidence>
<organism evidence="3 4">
    <name type="scientific">Medicago truncatula</name>
    <name type="common">Barrel medic</name>
    <name type="synonym">Medicago tribuloides</name>
    <dbReference type="NCBI Taxonomy" id="3880"/>
    <lineage>
        <taxon>Eukaryota</taxon>
        <taxon>Viridiplantae</taxon>
        <taxon>Streptophyta</taxon>
        <taxon>Embryophyta</taxon>
        <taxon>Tracheophyta</taxon>
        <taxon>Spermatophyta</taxon>
        <taxon>Magnoliopsida</taxon>
        <taxon>eudicotyledons</taxon>
        <taxon>Gunneridae</taxon>
        <taxon>Pentapetalae</taxon>
        <taxon>rosids</taxon>
        <taxon>fabids</taxon>
        <taxon>Fabales</taxon>
        <taxon>Fabaceae</taxon>
        <taxon>Papilionoideae</taxon>
        <taxon>50 kb inversion clade</taxon>
        <taxon>NPAAA clade</taxon>
        <taxon>Hologalegina</taxon>
        <taxon>IRL clade</taxon>
        <taxon>Trifolieae</taxon>
        <taxon>Medicago</taxon>
    </lineage>
</organism>
<comment type="caution">
    <text evidence="3">The sequence shown here is derived from an EMBL/GenBank/DDBJ whole genome shotgun (WGS) entry which is preliminary data.</text>
</comment>
<dbReference type="GO" id="GO:0046872">
    <property type="term" value="F:metal ion binding"/>
    <property type="evidence" value="ECO:0007669"/>
    <property type="project" value="InterPro"/>
</dbReference>
<dbReference type="Pfam" id="PF07127">
    <property type="entry name" value="Nodulin_late"/>
    <property type="match status" value="1"/>
</dbReference>
<dbReference type="AlphaFoldDB" id="A0A396HXQ9"/>
<dbReference type="InterPro" id="IPR009810">
    <property type="entry name" value="Nodulin_late_dom"/>
</dbReference>
<evidence type="ECO:0000256" key="1">
    <source>
        <dbReference type="SAM" id="SignalP"/>
    </source>
</evidence>
<evidence type="ECO:0000259" key="2">
    <source>
        <dbReference type="Pfam" id="PF07127"/>
    </source>
</evidence>
<feature type="signal peptide" evidence="1">
    <location>
        <begin position="1"/>
        <end position="22"/>
    </location>
</feature>
<gene>
    <name evidence="3" type="ORF">MtrunA17_Chr5g0426821</name>
</gene>
<evidence type="ECO:0000313" key="3">
    <source>
        <dbReference type="EMBL" id="RHN56195.1"/>
    </source>
</evidence>